<accession>A0A1Y5PI17</accession>
<evidence type="ECO:0000313" key="1">
    <source>
        <dbReference type="EMBL" id="SBS78313.1"/>
    </source>
</evidence>
<gene>
    <name evidence="1" type="ORF">MHPYR_550002</name>
</gene>
<dbReference type="EMBL" id="FLQS01000051">
    <property type="protein sequence ID" value="SBS78313.1"/>
    <property type="molecule type" value="Genomic_DNA"/>
</dbReference>
<name>A0A1Y5PI17_9MYCO</name>
<organism evidence="1">
    <name type="scientific">uncultured Mycobacterium sp</name>
    <dbReference type="NCBI Taxonomy" id="171292"/>
    <lineage>
        <taxon>Bacteria</taxon>
        <taxon>Bacillati</taxon>
        <taxon>Actinomycetota</taxon>
        <taxon>Actinomycetes</taxon>
        <taxon>Mycobacteriales</taxon>
        <taxon>Mycobacteriaceae</taxon>
        <taxon>Mycobacterium</taxon>
        <taxon>environmental samples</taxon>
    </lineage>
</organism>
<reference evidence="1" key="1">
    <citation type="submission" date="2016-03" db="EMBL/GenBank/DDBJ databases">
        <authorList>
            <person name="Ploux O."/>
        </authorList>
    </citation>
    <scope>NUCLEOTIDE SEQUENCE</scope>
    <source>
        <strain evidence="1">UC10</strain>
    </source>
</reference>
<sequence length="223" mass="25173">MGGFIHPARRAVEDAYRRTKGPVAYLDESYQAPADSSHQGSFYLFTAVLVAVKDMDTLRSGLDEIAGSDYWHTREALQSDHGWALTREMLDYLAEGIEPCVITHQVTVDADDSDAEEARKQCYKALAVALATGRTGVWDPVDLLILEERNQRNFKNKDQANHKELVSTKLVPRQTRLLQTSPSCEHLLWLPDLTASAYRRTVTHNDRSLFDVIKDQSHFVALT</sequence>
<proteinExistence type="predicted"/>
<protein>
    <recommendedName>
        <fullName evidence="2">DUF3800 domain-containing protein</fullName>
    </recommendedName>
</protein>
<evidence type="ECO:0008006" key="2">
    <source>
        <dbReference type="Google" id="ProtNLM"/>
    </source>
</evidence>
<dbReference type="AlphaFoldDB" id="A0A1Y5PI17"/>